<dbReference type="OrthoDB" id="9801841at2"/>
<dbReference type="InterPro" id="IPR036457">
    <property type="entry name" value="PPM-type-like_dom_sf"/>
</dbReference>
<protein>
    <submittedName>
        <fullName evidence="2">Serine/threonine protein phosphatase</fullName>
    </submittedName>
</protein>
<dbReference type="Proteomes" id="UP000245166">
    <property type="component" value="Unassembled WGS sequence"/>
</dbReference>
<accession>A0A2U2A088</accession>
<dbReference type="AlphaFoldDB" id="A0A2U2A088"/>
<dbReference type="SUPFAM" id="SSF81606">
    <property type="entry name" value="PP2C-like"/>
    <property type="match status" value="1"/>
</dbReference>
<evidence type="ECO:0000313" key="3">
    <source>
        <dbReference type="Proteomes" id="UP000245166"/>
    </source>
</evidence>
<organism evidence="2 3">
    <name type="scientific">Serinibacter arcticus</name>
    <dbReference type="NCBI Taxonomy" id="1655435"/>
    <lineage>
        <taxon>Bacteria</taxon>
        <taxon>Bacillati</taxon>
        <taxon>Actinomycetota</taxon>
        <taxon>Actinomycetes</taxon>
        <taxon>Micrococcales</taxon>
        <taxon>Beutenbergiaceae</taxon>
        <taxon>Serinibacter</taxon>
    </lineage>
</organism>
<keyword evidence="3" id="KW-1185">Reference proteome</keyword>
<reference evidence="2 3" key="1">
    <citation type="submission" date="2018-03" db="EMBL/GenBank/DDBJ databases">
        <title>Genome assembly of novel Miniimonas species PCH200.</title>
        <authorList>
            <person name="Thakur V."/>
            <person name="Kumar V."/>
            <person name="Singh D."/>
        </authorList>
    </citation>
    <scope>NUCLEOTIDE SEQUENCE [LARGE SCALE GENOMIC DNA]</scope>
    <source>
        <strain evidence="2 3">PCH200</strain>
    </source>
</reference>
<dbReference type="PROSITE" id="PS51746">
    <property type="entry name" value="PPM_2"/>
    <property type="match status" value="1"/>
</dbReference>
<dbReference type="EMBL" id="PYHR01000002">
    <property type="protein sequence ID" value="PWD52582.1"/>
    <property type="molecule type" value="Genomic_DNA"/>
</dbReference>
<dbReference type="SMART" id="SM00332">
    <property type="entry name" value="PP2Cc"/>
    <property type="match status" value="1"/>
</dbReference>
<comment type="caution">
    <text evidence="2">The sequence shown here is derived from an EMBL/GenBank/DDBJ whole genome shotgun (WGS) entry which is preliminary data.</text>
</comment>
<evidence type="ECO:0000313" key="2">
    <source>
        <dbReference type="EMBL" id="PWD52582.1"/>
    </source>
</evidence>
<dbReference type="Gene3D" id="3.60.40.10">
    <property type="entry name" value="PPM-type phosphatase domain"/>
    <property type="match status" value="1"/>
</dbReference>
<dbReference type="InterPro" id="IPR001932">
    <property type="entry name" value="PPM-type_phosphatase-like_dom"/>
</dbReference>
<evidence type="ECO:0000259" key="1">
    <source>
        <dbReference type="PROSITE" id="PS51746"/>
    </source>
</evidence>
<name>A0A2U2A088_9MICO</name>
<dbReference type="CDD" id="cd00143">
    <property type="entry name" value="PP2Cc"/>
    <property type="match status" value="1"/>
</dbReference>
<dbReference type="Pfam" id="PF13672">
    <property type="entry name" value="PP2C_2"/>
    <property type="match status" value="1"/>
</dbReference>
<gene>
    <name evidence="2" type="ORF">C8046_14900</name>
</gene>
<proteinExistence type="predicted"/>
<sequence length="360" mass="37170">MEPFSPLLPPEDADDALLAPAVLITDFEPDVGADVSATLAAAAPAYTAAPPEAPTAPIGVERPCARCGGTIARDGYCELCGEPAASERDHYRESPAAWVGGACDRGVVHSKNEDAMALGVLEPDGDVAVLVVCDGVSTAPDSDVASLAAARAAATVVLDGIRNADAPSAEQIRDLSALLGRAAIAGNEAVVETTGEDKAGADNPPSCTFVAAAIDGPLVVTAWLGDSRAYWLPDDGVARQLSVDHSWAQEAIEQGMPRIEAERARHAHAITRWLGTDAPDLAVRTDAMVASTPGWVMVCSDGLWNYCSPAADLAALVHRTAEAVGSEPTTLAAELVTWANAQGGRDNITVALARLEPEQV</sequence>
<feature type="domain" description="PPM-type phosphatase" evidence="1">
    <location>
        <begin position="98"/>
        <end position="355"/>
    </location>
</feature>